<accession>A0A931C8Z9</accession>
<dbReference type="Proteomes" id="UP000598146">
    <property type="component" value="Unassembled WGS sequence"/>
</dbReference>
<reference evidence="2" key="1">
    <citation type="submission" date="2020-11" db="EMBL/GenBank/DDBJ databases">
        <title>Isolation and identification of active actinomycetes.</title>
        <authorList>
            <person name="Sun X."/>
        </authorList>
    </citation>
    <scope>NUCLEOTIDE SEQUENCE</scope>
    <source>
        <strain evidence="2">NEAU-A11</strain>
    </source>
</reference>
<evidence type="ECO:0000313" key="2">
    <source>
        <dbReference type="EMBL" id="MBG0564364.1"/>
    </source>
</evidence>
<dbReference type="PANTHER" id="PTHR38011">
    <property type="entry name" value="DIHYDROFOLATE REDUCTASE FAMILY PROTEIN (AFU_ORTHOLOGUE AFUA_8G06820)"/>
    <property type="match status" value="1"/>
</dbReference>
<dbReference type="InterPro" id="IPR024072">
    <property type="entry name" value="DHFR-like_dom_sf"/>
</dbReference>
<dbReference type="RefSeq" id="WP_196416154.1">
    <property type="nucleotide sequence ID" value="NZ_JADQTO010000011.1"/>
</dbReference>
<organism evidence="2 3">
    <name type="scientific">Actinoplanes aureus</name>
    <dbReference type="NCBI Taxonomy" id="2792083"/>
    <lineage>
        <taxon>Bacteria</taxon>
        <taxon>Bacillati</taxon>
        <taxon>Actinomycetota</taxon>
        <taxon>Actinomycetes</taxon>
        <taxon>Micromonosporales</taxon>
        <taxon>Micromonosporaceae</taxon>
        <taxon>Actinoplanes</taxon>
    </lineage>
</organism>
<dbReference type="SUPFAM" id="SSF53597">
    <property type="entry name" value="Dihydrofolate reductase-like"/>
    <property type="match status" value="1"/>
</dbReference>
<dbReference type="PANTHER" id="PTHR38011:SF12">
    <property type="entry name" value="BIFUNCTIONAL DEAMINASE-REDUCTASE DOMAIN PROTEIN"/>
    <property type="match status" value="1"/>
</dbReference>
<sequence>MTFVSAYISVSADGYAAGPNLSADKPFGDGPVDELHRWMFETPEENKEVTEEIVAADAFIMGRNMFGPIRGEWDLSWTGWWGDEPPYHKPVFVLTHHPREDLPMAGGTTFHFVTGGIHEALKRARQVPGDGHVTIAGGAATLNQYLAAGLVDELTLTIAPVTLGAGQRLFEGVPSLKLEQTRIRPASLATHITYRVVR</sequence>
<protein>
    <submittedName>
        <fullName evidence="2">Dihydrofolate reductase</fullName>
    </submittedName>
</protein>
<dbReference type="AlphaFoldDB" id="A0A931C8Z9"/>
<dbReference type="Gene3D" id="3.40.430.10">
    <property type="entry name" value="Dihydrofolate Reductase, subunit A"/>
    <property type="match status" value="1"/>
</dbReference>
<dbReference type="InterPro" id="IPR050765">
    <property type="entry name" value="Riboflavin_Biosynth_HTPR"/>
</dbReference>
<dbReference type="GO" id="GO:0009231">
    <property type="term" value="P:riboflavin biosynthetic process"/>
    <property type="evidence" value="ECO:0007669"/>
    <property type="project" value="InterPro"/>
</dbReference>
<gene>
    <name evidence="2" type="ORF">I4J89_23215</name>
</gene>
<dbReference type="EMBL" id="JADQTO010000011">
    <property type="protein sequence ID" value="MBG0564364.1"/>
    <property type="molecule type" value="Genomic_DNA"/>
</dbReference>
<keyword evidence="3" id="KW-1185">Reference proteome</keyword>
<name>A0A931C8Z9_9ACTN</name>
<feature type="domain" description="Bacterial bifunctional deaminase-reductase C-terminal" evidence="1">
    <location>
        <begin position="4"/>
        <end position="184"/>
    </location>
</feature>
<dbReference type="Pfam" id="PF01872">
    <property type="entry name" value="RibD_C"/>
    <property type="match status" value="1"/>
</dbReference>
<evidence type="ECO:0000259" key="1">
    <source>
        <dbReference type="Pfam" id="PF01872"/>
    </source>
</evidence>
<proteinExistence type="predicted"/>
<comment type="caution">
    <text evidence="2">The sequence shown here is derived from an EMBL/GenBank/DDBJ whole genome shotgun (WGS) entry which is preliminary data.</text>
</comment>
<dbReference type="InterPro" id="IPR002734">
    <property type="entry name" value="RibDG_C"/>
</dbReference>
<dbReference type="GO" id="GO:0008703">
    <property type="term" value="F:5-amino-6-(5-phosphoribosylamino)uracil reductase activity"/>
    <property type="evidence" value="ECO:0007669"/>
    <property type="project" value="InterPro"/>
</dbReference>
<evidence type="ECO:0000313" key="3">
    <source>
        <dbReference type="Proteomes" id="UP000598146"/>
    </source>
</evidence>